<evidence type="ECO:0000313" key="1">
    <source>
        <dbReference type="EMBL" id="MFD1930335.1"/>
    </source>
</evidence>
<dbReference type="RefSeq" id="WP_379568631.1">
    <property type="nucleotide sequence ID" value="NZ_JBHUFV010000003.1"/>
</dbReference>
<organism evidence="1 2">
    <name type="scientific">Nonomuraea mangrovi</name>
    <dbReference type="NCBI Taxonomy" id="2316207"/>
    <lineage>
        <taxon>Bacteria</taxon>
        <taxon>Bacillati</taxon>
        <taxon>Actinomycetota</taxon>
        <taxon>Actinomycetes</taxon>
        <taxon>Streptosporangiales</taxon>
        <taxon>Streptosporangiaceae</taxon>
        <taxon>Nonomuraea</taxon>
    </lineage>
</organism>
<accession>A0ABW4SLC2</accession>
<dbReference type="EMBL" id="JBHUFV010000003">
    <property type="protein sequence ID" value="MFD1930335.1"/>
    <property type="molecule type" value="Genomic_DNA"/>
</dbReference>
<reference evidence="2" key="1">
    <citation type="journal article" date="2019" name="Int. J. Syst. Evol. Microbiol.">
        <title>The Global Catalogue of Microorganisms (GCM) 10K type strain sequencing project: providing services to taxonomists for standard genome sequencing and annotation.</title>
        <authorList>
            <consortium name="The Broad Institute Genomics Platform"/>
            <consortium name="The Broad Institute Genome Sequencing Center for Infectious Disease"/>
            <person name="Wu L."/>
            <person name="Ma J."/>
        </authorList>
    </citation>
    <scope>NUCLEOTIDE SEQUENCE [LARGE SCALE GENOMIC DNA]</scope>
    <source>
        <strain evidence="2">ICMP 6774ER</strain>
    </source>
</reference>
<gene>
    <name evidence="1" type="ORF">ACFSKW_02485</name>
</gene>
<name>A0ABW4SLC2_9ACTN</name>
<evidence type="ECO:0000313" key="2">
    <source>
        <dbReference type="Proteomes" id="UP001597368"/>
    </source>
</evidence>
<dbReference type="InterPro" id="IPR036396">
    <property type="entry name" value="Cyt_P450_sf"/>
</dbReference>
<sequence>MPTITQGDLFTATLEVLDHPPLGVPALDAGSREAVVRLAGAKSLVRILDGGEGHDLDLALPGGYRNREGKLRLTAHRLTKDVFAIEAGERRIALLRLRDRAVGLPDFDPEGNHHPALRPTRPLRLRRGRTLGRASLWETLRLGVEVALPIIAQGAVLRRPLGVRLAALTRADQRANRLLARLRDRHDGGPLLVRIPLRGWAVIPLSEADVRRTLHGAEFTPANKEKQGALGHFQLDALLVTRDPELRAQRRAFNEEVLRPDMIADAVRAKVADEVATLPTRGVITWPEFHATQRRIARRVVLGDAARDDEQLTRLLDRLRGDANWSYFAARRTDVRVAFQRRLEAHLRRAEQGSLARVLAQTRADPAVHPEGQAPHWLFAYDAAGVAAWRALALLSAREEPRDADRLRAAMRESLRRWPTTPAILRDTTAPTTWRGVTVPAGSMVAVVTSFMDEVPFSDGPARCPGEGLVMLTATHVLDEILREREVRMVGRPPLLDHFRLRFAVRPRER</sequence>
<dbReference type="SUPFAM" id="SSF48264">
    <property type="entry name" value="Cytochrome P450"/>
    <property type="match status" value="1"/>
</dbReference>
<keyword evidence="2" id="KW-1185">Reference proteome</keyword>
<dbReference type="Gene3D" id="1.10.630.10">
    <property type="entry name" value="Cytochrome P450"/>
    <property type="match status" value="1"/>
</dbReference>
<proteinExistence type="predicted"/>
<dbReference type="Proteomes" id="UP001597368">
    <property type="component" value="Unassembled WGS sequence"/>
</dbReference>
<protein>
    <submittedName>
        <fullName evidence="1">Uncharacterized protein</fullName>
    </submittedName>
</protein>
<comment type="caution">
    <text evidence="1">The sequence shown here is derived from an EMBL/GenBank/DDBJ whole genome shotgun (WGS) entry which is preliminary data.</text>
</comment>